<keyword evidence="2" id="KW-1185">Reference proteome</keyword>
<dbReference type="GeneID" id="25366657"/>
<proteinExistence type="predicted"/>
<dbReference type="HOGENOM" id="CLU_025462_0_2_1"/>
<organism evidence="1 2">
    <name type="scientific">Aureobasidium subglaciale (strain EXF-2481)</name>
    <name type="common">Aureobasidium pullulans var. subglaciale</name>
    <dbReference type="NCBI Taxonomy" id="1043005"/>
    <lineage>
        <taxon>Eukaryota</taxon>
        <taxon>Fungi</taxon>
        <taxon>Dikarya</taxon>
        <taxon>Ascomycota</taxon>
        <taxon>Pezizomycotina</taxon>
        <taxon>Dothideomycetes</taxon>
        <taxon>Dothideomycetidae</taxon>
        <taxon>Dothideales</taxon>
        <taxon>Saccotheciaceae</taxon>
        <taxon>Aureobasidium</taxon>
    </lineage>
</organism>
<reference evidence="1 2" key="1">
    <citation type="journal article" date="2014" name="BMC Genomics">
        <title>Genome sequencing of four Aureobasidium pullulans varieties: biotechnological potential, stress tolerance, and description of new species.</title>
        <authorList>
            <person name="Gostin Ar C."/>
            <person name="Ohm R.A."/>
            <person name="Kogej T."/>
            <person name="Sonjak S."/>
            <person name="Turk M."/>
            <person name="Zajc J."/>
            <person name="Zalar P."/>
            <person name="Grube M."/>
            <person name="Sun H."/>
            <person name="Han J."/>
            <person name="Sharma A."/>
            <person name="Chiniquy J."/>
            <person name="Ngan C.Y."/>
            <person name="Lipzen A."/>
            <person name="Barry K."/>
            <person name="Grigoriev I.V."/>
            <person name="Gunde-Cimerman N."/>
        </authorList>
    </citation>
    <scope>NUCLEOTIDE SEQUENCE [LARGE SCALE GENOMIC DNA]</scope>
    <source>
        <strain evidence="1 2">EXF-2481</strain>
    </source>
</reference>
<dbReference type="RefSeq" id="XP_013343189.1">
    <property type="nucleotide sequence ID" value="XM_013487735.1"/>
</dbReference>
<accession>A0A074YAA2</accession>
<dbReference type="InParanoid" id="A0A074YAA2"/>
<gene>
    <name evidence="1" type="ORF">AUEXF2481DRAFT_40608</name>
</gene>
<protein>
    <recommendedName>
        <fullName evidence="3">DUF3445 domain-containing protein</fullName>
    </recommendedName>
</protein>
<dbReference type="Proteomes" id="UP000030641">
    <property type="component" value="Unassembled WGS sequence"/>
</dbReference>
<dbReference type="OrthoDB" id="5043642at2759"/>
<evidence type="ECO:0000313" key="2">
    <source>
        <dbReference type="Proteomes" id="UP000030641"/>
    </source>
</evidence>
<dbReference type="Pfam" id="PF11927">
    <property type="entry name" value="HODM_asu-like"/>
    <property type="match status" value="1"/>
</dbReference>
<evidence type="ECO:0000313" key="1">
    <source>
        <dbReference type="EMBL" id="KEQ94675.1"/>
    </source>
</evidence>
<dbReference type="InterPro" id="IPR021848">
    <property type="entry name" value="HODM_asu-like"/>
</dbReference>
<sequence>MVLIMSRWVCGNSSPREAEVSLTSITGIKNTSIQDWIEIDDTYLKKLALKRELFEKQRNATIQILPGCEEAAFESLYLLADYLPRRYPSMFRRGDKNTIQNIETKEIWDLNRDATTWERYHPLEVMSLLASEDFLILTTDPETGVSSLKAGAICFPAGWQIQERIGHSLWQIHAGKVPQYESKLAKSMDRFFVRMRVNSAISRFNYAIDDSDELFHPHSHHNLRAEKKVHLDDLHLRVERQFLQRLPKTRALLFSIRTYITPITQVTKDQEVAAALRTSVGSYTEDVAAYKNKPLWDSILRDHLEQILDERRAA</sequence>
<dbReference type="OMA" id="KRMAPYP"/>
<name>A0A074YAA2_AURSE</name>
<dbReference type="AlphaFoldDB" id="A0A074YAA2"/>
<dbReference type="EMBL" id="KL584761">
    <property type="protein sequence ID" value="KEQ94675.1"/>
    <property type="molecule type" value="Genomic_DNA"/>
</dbReference>
<dbReference type="STRING" id="1043005.A0A074YAA2"/>
<evidence type="ECO:0008006" key="3">
    <source>
        <dbReference type="Google" id="ProtNLM"/>
    </source>
</evidence>